<reference evidence="2 3" key="1">
    <citation type="submission" date="2024-03" db="EMBL/GenBank/DDBJ databases">
        <title>Human intestinal bacterial collection.</title>
        <authorList>
            <person name="Pauvert C."/>
            <person name="Hitch T.C.A."/>
            <person name="Clavel T."/>
        </authorList>
    </citation>
    <scope>NUCLEOTIDE SEQUENCE [LARGE SCALE GENOMIC DNA]</scope>
    <source>
        <strain evidence="2 3">CLA-SR-H021</strain>
    </source>
</reference>
<dbReference type="Proteomes" id="UP001454086">
    <property type="component" value="Unassembled WGS sequence"/>
</dbReference>
<gene>
    <name evidence="2" type="ORF">WMQ36_23805</name>
</gene>
<evidence type="ECO:0000256" key="1">
    <source>
        <dbReference type="SAM" id="MobiDB-lite"/>
    </source>
</evidence>
<comment type="caution">
    <text evidence="2">The sequence shown here is derived from an EMBL/GenBank/DDBJ whole genome shotgun (WGS) entry which is preliminary data.</text>
</comment>
<dbReference type="EMBL" id="JBBMFM010000141">
    <property type="protein sequence ID" value="MEQ2427993.1"/>
    <property type="molecule type" value="Genomic_DNA"/>
</dbReference>
<accession>A0ABV1DC89</accession>
<dbReference type="RefSeq" id="WP_150846388.1">
    <property type="nucleotide sequence ID" value="NZ_JBBMFM010000141.1"/>
</dbReference>
<evidence type="ECO:0000313" key="3">
    <source>
        <dbReference type="Proteomes" id="UP001454086"/>
    </source>
</evidence>
<protein>
    <submittedName>
        <fullName evidence="2">Uncharacterized protein</fullName>
    </submittedName>
</protein>
<organism evidence="2 3">
    <name type="scientific">Enterocloster hominis</name>
    <name type="common">ex Hitch et al. 2024</name>
    <dbReference type="NCBI Taxonomy" id="1917870"/>
    <lineage>
        <taxon>Bacteria</taxon>
        <taxon>Bacillati</taxon>
        <taxon>Bacillota</taxon>
        <taxon>Clostridia</taxon>
        <taxon>Lachnospirales</taxon>
        <taxon>Lachnospiraceae</taxon>
        <taxon>Enterocloster</taxon>
    </lineage>
</organism>
<proteinExistence type="predicted"/>
<name>A0ABV1DC89_9FIRM</name>
<evidence type="ECO:0000313" key="2">
    <source>
        <dbReference type="EMBL" id="MEQ2427993.1"/>
    </source>
</evidence>
<sequence length="488" mass="56274">MNLLSCRSAPDYSDEAAQPSDMHTIDTIDTMDETREARNQYNTFLEQEDMYALTATAAYPRGDSRAKYAIGDCTGDDVPELHLTFGTNYYIYTYRDKEVVLLRDFSRYPLVIPAENGAIIVSERSETGDDTIQSSYRIPQPDDPFAETLRVEGSRDYYGYLVLDEYGYPMDSKSQSFTSTYQGNQSDGKYLYHMNEKECTKAEWEKEVGICLEIMEDESKQMAWEYIFPKEEWDYLDAMEEGNGVQEDMDSGEWAFYQRLLSGEYQWFDAASQSRFHSRYMASLDETTGRSNLKYILMDFSGDGSQDLFIQYDPSPANYTTADFSYENVSRCIGFFSYADGNPYGWISDGATGVRFIPLRNGQMIHMEGYAVTEDLYLGVSHSRYSGLSEIEKAYHLVYVDLSYEDYFYDRNWYENSYGKDRVFHQGETLHFVQEYMDDHPAGGQKELSEEEWAAVEEMIGELLIPDSEWKPASVFPPNRYPAGFSQG</sequence>
<keyword evidence="3" id="KW-1185">Reference proteome</keyword>
<feature type="region of interest" description="Disordered" evidence="1">
    <location>
        <begin position="1"/>
        <end position="21"/>
    </location>
</feature>